<name>A0A3D8SI27_9HELO</name>
<feature type="compositionally biased region" description="Low complexity" evidence="1">
    <location>
        <begin position="104"/>
        <end position="117"/>
    </location>
</feature>
<keyword evidence="3" id="KW-1185">Reference proteome</keyword>
<comment type="caution">
    <text evidence="2">The sequence shown here is derived from an EMBL/GenBank/DDBJ whole genome shotgun (WGS) entry which is preliminary data.</text>
</comment>
<reference evidence="2 3" key="1">
    <citation type="journal article" date="2018" name="IMA Fungus">
        <title>IMA Genome-F 9: Draft genome sequence of Annulohypoxylon stygium, Aspergillus mulundensis, Berkeleyomyces basicola (syn. Thielaviopsis basicola), Ceratocystis smalleyi, two Cercospora beticola strains, Coleophoma cylindrospora, Fusarium fracticaudum, Phialophora cf. hyalina, and Morchella septimelata.</title>
        <authorList>
            <person name="Wingfield B.D."/>
            <person name="Bills G.F."/>
            <person name="Dong Y."/>
            <person name="Huang W."/>
            <person name="Nel W.J."/>
            <person name="Swalarsk-Parry B.S."/>
            <person name="Vaghefi N."/>
            <person name="Wilken P.M."/>
            <person name="An Z."/>
            <person name="de Beer Z.W."/>
            <person name="De Vos L."/>
            <person name="Chen L."/>
            <person name="Duong T.A."/>
            <person name="Gao Y."/>
            <person name="Hammerbacher A."/>
            <person name="Kikkert J.R."/>
            <person name="Li Y."/>
            <person name="Li H."/>
            <person name="Li K."/>
            <person name="Li Q."/>
            <person name="Liu X."/>
            <person name="Ma X."/>
            <person name="Naidoo K."/>
            <person name="Pethybridge S.J."/>
            <person name="Sun J."/>
            <person name="Steenkamp E.T."/>
            <person name="van der Nest M.A."/>
            <person name="van Wyk S."/>
            <person name="Wingfield M.J."/>
            <person name="Xiong C."/>
            <person name="Yue Q."/>
            <person name="Zhang X."/>
        </authorList>
    </citation>
    <scope>NUCLEOTIDE SEQUENCE [LARGE SCALE GENOMIC DNA]</scope>
    <source>
        <strain evidence="2 3">BP5796</strain>
    </source>
</reference>
<feature type="region of interest" description="Disordered" evidence="1">
    <location>
        <begin position="1"/>
        <end position="131"/>
    </location>
</feature>
<sequence>MSRDRTYNANSSPGARGDSPRDRREKGGFEQAAPLVVRPAPRWQDPVAEKLEIDHGEAQFADLQRQLEGLPPEGYAGTQYPSQTSEADDYPHRRQDEIEDYDDSSAQSSRGSSRSSGTTPRKKSGSSPLRKGYHEARHYAGGIIHHPAESTEHFSILRHSHGLVFYQGIHTHVAISVFSDAPLPPERTYWLKAKNWSTTAKNKATFRQQTTELLNVTPVVAIKPEQIDPNEERAWQRDITEFERRTRRGYRSKHILRETVVVRIPTESGDGYFQIALSAGEGEGAVCISPTFRILSVSPNMGGVSGAHWATLPFEVGAMALSWQARSAIVAAAILPMKSAAKSRSKPAIHAHAAKARKATMVAYGASGAADKVEQQIEAFNKRYSQEREATIGRAAKIDDDYDHGPKQPYPIRFVAYCNVPREEPVDWHIVPPTKLDGVADGVMHQLCGYYFGWCSVPSKRQDADGRVHRHSRWHQAVIVVFPIEINKLERVTMYSATKKHVEIQILVDDHDQPVDGTEVKVEIFGCIRPWDQELESMLAEDMDEGEEIAFETAITNEMSDIEWTRKTLDHPSWYPEAVVQKEEEAAAEPKPKVHGIERLKQEYAAKRLAVQKKIDMVPAHMLGVRMPVDRHKDKSMDMNGYYIRR</sequence>
<feature type="compositionally biased region" description="Basic and acidic residues" evidence="1">
    <location>
        <begin position="47"/>
        <end position="57"/>
    </location>
</feature>
<dbReference type="EMBL" id="PDLN01000005">
    <property type="protein sequence ID" value="RDW85932.1"/>
    <property type="molecule type" value="Genomic_DNA"/>
</dbReference>
<protein>
    <submittedName>
        <fullName evidence="2">Uncharacterized protein</fullName>
    </submittedName>
</protein>
<evidence type="ECO:0000313" key="3">
    <source>
        <dbReference type="Proteomes" id="UP000256328"/>
    </source>
</evidence>
<dbReference type="OrthoDB" id="276388at2759"/>
<evidence type="ECO:0000313" key="2">
    <source>
        <dbReference type="EMBL" id="RDW85932.1"/>
    </source>
</evidence>
<evidence type="ECO:0000256" key="1">
    <source>
        <dbReference type="SAM" id="MobiDB-lite"/>
    </source>
</evidence>
<dbReference type="Proteomes" id="UP000256328">
    <property type="component" value="Unassembled WGS sequence"/>
</dbReference>
<proteinExistence type="predicted"/>
<accession>A0A3D8SI27</accession>
<organism evidence="2 3">
    <name type="scientific">Coleophoma crateriformis</name>
    <dbReference type="NCBI Taxonomy" id="565419"/>
    <lineage>
        <taxon>Eukaryota</taxon>
        <taxon>Fungi</taxon>
        <taxon>Dikarya</taxon>
        <taxon>Ascomycota</taxon>
        <taxon>Pezizomycotina</taxon>
        <taxon>Leotiomycetes</taxon>
        <taxon>Helotiales</taxon>
        <taxon>Dermateaceae</taxon>
        <taxon>Coleophoma</taxon>
    </lineage>
</organism>
<dbReference type="AlphaFoldDB" id="A0A3D8SI27"/>
<gene>
    <name evidence="2" type="ORF">BP5796_04257</name>
</gene>
<feature type="compositionally biased region" description="Basic and acidic residues" evidence="1">
    <location>
        <begin position="18"/>
        <end position="28"/>
    </location>
</feature>